<dbReference type="EMBL" id="CP026538">
    <property type="protein sequence ID" value="QAZ68259.1"/>
    <property type="molecule type" value="Genomic_DNA"/>
</dbReference>
<proteinExistence type="predicted"/>
<keyword evidence="4" id="KW-1185">Reference proteome</keyword>
<dbReference type="SUPFAM" id="SSF46689">
    <property type="entry name" value="Homeodomain-like"/>
    <property type="match status" value="1"/>
</dbReference>
<dbReference type="InterPro" id="IPR009057">
    <property type="entry name" value="Homeodomain-like_sf"/>
</dbReference>
<dbReference type="AlphaFoldDB" id="A0A4P6I322"/>
<evidence type="ECO:0000256" key="1">
    <source>
        <dbReference type="SAM" id="MobiDB-lite"/>
    </source>
</evidence>
<sequence>MSQREALHRPACKACDVMSELVHHIGYESTIRLVKSFGGTTMRFPNGKSAWPQNIEAVLGKEVTEKLIWAFGGSELYIPMGRKEALLHRNVSICLEYEELLRTTIGAQEAVKLLARRHNFSDRHIWSILKGTDPGVVTAERRRRRVVGQDSESASRAPNGAVSLKTNQE</sequence>
<dbReference type="Pfam" id="PF08765">
    <property type="entry name" value="Mor"/>
    <property type="match status" value="1"/>
</dbReference>
<accession>A0A4P6I322</accession>
<dbReference type="InterPro" id="IPR014875">
    <property type="entry name" value="Mor_transcription_activator"/>
</dbReference>
<feature type="region of interest" description="Disordered" evidence="1">
    <location>
        <begin position="144"/>
        <end position="169"/>
    </location>
</feature>
<evidence type="ECO:0000313" key="4">
    <source>
        <dbReference type="Proteomes" id="UP000293296"/>
    </source>
</evidence>
<gene>
    <name evidence="3" type="ORF">C3Y92_13920</name>
</gene>
<dbReference type="KEGG" id="dcb:C3Y92_13920"/>
<dbReference type="Proteomes" id="UP000293296">
    <property type="component" value="Chromosome"/>
</dbReference>
<evidence type="ECO:0000259" key="2">
    <source>
        <dbReference type="Pfam" id="PF08765"/>
    </source>
</evidence>
<feature type="domain" description="Mor transcription activator" evidence="2">
    <location>
        <begin position="57"/>
        <end position="133"/>
    </location>
</feature>
<reference evidence="3 4" key="1">
    <citation type="submission" date="2018-02" db="EMBL/GenBank/DDBJ databases">
        <title>Genome sequence of Desulfovibrio carbinolicus DSM 3852.</title>
        <authorList>
            <person name="Wilbanks E."/>
            <person name="Skennerton C.T."/>
            <person name="Orphan V.J."/>
        </authorList>
    </citation>
    <scope>NUCLEOTIDE SEQUENCE [LARGE SCALE GENOMIC DNA]</scope>
    <source>
        <strain evidence="3 4">DSM 3852</strain>
    </source>
</reference>
<name>A0A4P6I322_9BACT</name>
<dbReference type="OrthoDB" id="8896696at2"/>
<organism evidence="3 4">
    <name type="scientific">Solidesulfovibrio carbinolicus</name>
    <dbReference type="NCBI Taxonomy" id="296842"/>
    <lineage>
        <taxon>Bacteria</taxon>
        <taxon>Pseudomonadati</taxon>
        <taxon>Thermodesulfobacteriota</taxon>
        <taxon>Desulfovibrionia</taxon>
        <taxon>Desulfovibrionales</taxon>
        <taxon>Desulfovibrionaceae</taxon>
        <taxon>Solidesulfovibrio</taxon>
    </lineage>
</organism>
<protein>
    <recommendedName>
        <fullName evidence="2">Mor transcription activator domain-containing protein</fullName>
    </recommendedName>
</protein>
<evidence type="ECO:0000313" key="3">
    <source>
        <dbReference type="EMBL" id="QAZ68259.1"/>
    </source>
</evidence>